<keyword evidence="5" id="KW-1185">Reference proteome</keyword>
<sequence>MPSIKSQSVVIIGGSSGIGAAAAKLACQEGVKVAIASSNPGRVDAAVKKIKAAVPDAHISGYTVDISGYDMEEHLEKLFAQVAEANGGPLDHVILTAGLANVKPISEYTAEHFKEAAPLRLLAPVMIAKLAPRFLKPHWTSSIIFTGGSVGEKPIRGYALGAGWAASLFGTVRALALEMAPIRVNAVSPGATETELWGPDGEARDKIASVVAARALLGKAGRPEEVGEAYVYLMKDTNNTGSVISSSGGYLLQ</sequence>
<evidence type="ECO:0000313" key="5">
    <source>
        <dbReference type="Proteomes" id="UP000078559"/>
    </source>
</evidence>
<dbReference type="Pfam" id="PF23441">
    <property type="entry name" value="SDR"/>
    <property type="match status" value="1"/>
</dbReference>
<protein>
    <submittedName>
        <fullName evidence="4">Carbonyl reductase family member 4</fullName>
    </submittedName>
</protein>
<organism evidence="4 5">
    <name type="scientific">Cytospora mali</name>
    <name type="common">Apple Valsa canker fungus</name>
    <name type="synonym">Valsa mali</name>
    <dbReference type="NCBI Taxonomy" id="578113"/>
    <lineage>
        <taxon>Eukaryota</taxon>
        <taxon>Fungi</taxon>
        <taxon>Dikarya</taxon>
        <taxon>Ascomycota</taxon>
        <taxon>Pezizomycotina</taxon>
        <taxon>Sordariomycetes</taxon>
        <taxon>Sordariomycetidae</taxon>
        <taxon>Diaporthales</taxon>
        <taxon>Cytosporaceae</taxon>
        <taxon>Cytospora</taxon>
    </lineage>
</organism>
<dbReference type="Proteomes" id="UP000078559">
    <property type="component" value="Chromosome 3"/>
</dbReference>
<dbReference type="Gene3D" id="3.40.50.720">
    <property type="entry name" value="NAD(P)-binding Rossmann-like Domain"/>
    <property type="match status" value="1"/>
</dbReference>
<dbReference type="SMR" id="A0A194VTG4"/>
<dbReference type="GO" id="GO:0016491">
    <property type="term" value="F:oxidoreductase activity"/>
    <property type="evidence" value="ECO:0007669"/>
    <property type="project" value="UniProtKB-KW"/>
</dbReference>
<evidence type="ECO:0000256" key="2">
    <source>
        <dbReference type="ARBA" id="ARBA00022857"/>
    </source>
</evidence>
<proteinExistence type="inferred from homology"/>
<dbReference type="PANTHER" id="PTHR43477">
    <property type="entry name" value="DIHYDROANTICAPSIN 7-DEHYDROGENASE"/>
    <property type="match status" value="1"/>
</dbReference>
<evidence type="ECO:0000256" key="1">
    <source>
        <dbReference type="ARBA" id="ARBA00006484"/>
    </source>
</evidence>
<comment type="similarity">
    <text evidence="1">Belongs to the short-chain dehydrogenases/reductases (SDR) family.</text>
</comment>
<dbReference type="InterPro" id="IPR057571">
    <property type="entry name" value="SDR_PhqE-like"/>
</dbReference>
<keyword evidence="3" id="KW-0560">Oxidoreductase</keyword>
<dbReference type="EMBL" id="CM003100">
    <property type="protein sequence ID" value="KUI67287.1"/>
    <property type="molecule type" value="Genomic_DNA"/>
</dbReference>
<dbReference type="InterPro" id="IPR002347">
    <property type="entry name" value="SDR_fam"/>
</dbReference>
<evidence type="ECO:0000256" key="3">
    <source>
        <dbReference type="ARBA" id="ARBA00023002"/>
    </source>
</evidence>
<dbReference type="InterPro" id="IPR036291">
    <property type="entry name" value="NAD(P)-bd_dom_sf"/>
</dbReference>
<dbReference type="PRINTS" id="PR00081">
    <property type="entry name" value="GDHRDH"/>
</dbReference>
<dbReference type="OrthoDB" id="294295at2759"/>
<name>A0A194VTG4_CYTMA</name>
<gene>
    <name evidence="4" type="ORF">VM1G_03503</name>
</gene>
<keyword evidence="2" id="KW-0521">NADP</keyword>
<reference evidence="4" key="1">
    <citation type="submission" date="2014-12" db="EMBL/GenBank/DDBJ databases">
        <title>Genome Sequence of Valsa Canker Pathogens Uncovers a Specific Adaption of Colonization on Woody Bark.</title>
        <authorList>
            <person name="Yin Z."/>
            <person name="Liu H."/>
            <person name="Gao X."/>
            <person name="Li Z."/>
            <person name="Song N."/>
            <person name="Ke X."/>
            <person name="Dai Q."/>
            <person name="Wu Y."/>
            <person name="Sun Y."/>
            <person name="Xu J.-R."/>
            <person name="Kang Z.K."/>
            <person name="Wang L."/>
            <person name="Huang L."/>
        </authorList>
    </citation>
    <scope>NUCLEOTIDE SEQUENCE [LARGE SCALE GENOMIC DNA]</scope>
    <source>
        <strain evidence="4">03-8</strain>
    </source>
</reference>
<dbReference type="CDD" id="cd05233">
    <property type="entry name" value="SDR_c"/>
    <property type="match status" value="1"/>
</dbReference>
<accession>A0A194VTG4</accession>
<dbReference type="InterPro" id="IPR051122">
    <property type="entry name" value="SDR_DHRS6-like"/>
</dbReference>
<dbReference type="PANTHER" id="PTHR43477:SF1">
    <property type="entry name" value="DIHYDROANTICAPSIN 7-DEHYDROGENASE"/>
    <property type="match status" value="1"/>
</dbReference>
<dbReference type="SUPFAM" id="SSF51735">
    <property type="entry name" value="NAD(P)-binding Rossmann-fold domains"/>
    <property type="match status" value="1"/>
</dbReference>
<evidence type="ECO:0000313" key="4">
    <source>
        <dbReference type="EMBL" id="KUI67287.1"/>
    </source>
</evidence>
<dbReference type="AlphaFoldDB" id="A0A194VTG4"/>